<evidence type="ECO:0000313" key="1">
    <source>
        <dbReference type="EMBL" id="MCM1990819.1"/>
    </source>
</evidence>
<evidence type="ECO:0000313" key="2">
    <source>
        <dbReference type="Proteomes" id="UP001056429"/>
    </source>
</evidence>
<sequence>MKLNSKTIGIILIVILFGGISLSKGLNIWHTESTKVPVVFKEGEFEGEYNPADIRGSYTFEDINNAFQISPEELAKAFGLNNIGEASLIKVKDLEDLYGGLEGDKEIGTASVRYFVALYKNLPYEMVEEIYLPKSAVEMLKTEKKISQEQKEYLNEHTVDISNIKDQNEISEKDSEDNDEKFIKGKTTFEEVIDWGVSKESLEEIINGKIYDEAVVIRDYCMENGAEFSQIKEAIQKKIDDIG</sequence>
<protein>
    <submittedName>
        <fullName evidence="1">Uncharacterized protein</fullName>
    </submittedName>
</protein>
<reference evidence="1" key="2">
    <citation type="submission" date="2021-04" db="EMBL/GenBank/DDBJ databases">
        <authorList>
            <person name="Dong X."/>
        </authorList>
    </citation>
    <scope>NUCLEOTIDE SEQUENCE</scope>
    <source>
        <strain evidence="1">ZWT</strain>
    </source>
</reference>
<dbReference type="RefSeq" id="WP_250859936.1">
    <property type="nucleotide sequence ID" value="NZ_JAGSOJ010000003.1"/>
</dbReference>
<keyword evidence="2" id="KW-1185">Reference proteome</keyword>
<reference evidence="1" key="1">
    <citation type="journal article" date="2021" name="mSystems">
        <title>Bacteria and Archaea Synergistically Convert Glycine Betaine to Biogenic Methane in the Formosa Cold Seep of the South China Sea.</title>
        <authorList>
            <person name="Li L."/>
            <person name="Zhang W."/>
            <person name="Zhang S."/>
            <person name="Song L."/>
            <person name="Sun Q."/>
            <person name="Zhang H."/>
            <person name="Xiang H."/>
            <person name="Dong X."/>
        </authorList>
    </citation>
    <scope>NUCLEOTIDE SEQUENCE</scope>
    <source>
        <strain evidence="1">ZWT</strain>
    </source>
</reference>
<organism evidence="1 2">
    <name type="scientific">Oceanirhabdus seepicola</name>
    <dbReference type="NCBI Taxonomy" id="2828781"/>
    <lineage>
        <taxon>Bacteria</taxon>
        <taxon>Bacillati</taxon>
        <taxon>Bacillota</taxon>
        <taxon>Clostridia</taxon>
        <taxon>Eubacteriales</taxon>
        <taxon>Clostridiaceae</taxon>
        <taxon>Oceanirhabdus</taxon>
    </lineage>
</organism>
<dbReference type="Proteomes" id="UP001056429">
    <property type="component" value="Unassembled WGS sequence"/>
</dbReference>
<proteinExistence type="predicted"/>
<gene>
    <name evidence="1" type="ORF">KDK92_13900</name>
</gene>
<name>A0A9J6P2T4_9CLOT</name>
<dbReference type="AlphaFoldDB" id="A0A9J6P2T4"/>
<accession>A0A9J6P2T4</accession>
<dbReference type="EMBL" id="JAGSOJ010000003">
    <property type="protein sequence ID" value="MCM1990819.1"/>
    <property type="molecule type" value="Genomic_DNA"/>
</dbReference>
<comment type="caution">
    <text evidence="1">The sequence shown here is derived from an EMBL/GenBank/DDBJ whole genome shotgun (WGS) entry which is preliminary data.</text>
</comment>